<keyword evidence="1" id="KW-1133">Transmembrane helix</keyword>
<keyword evidence="3" id="KW-1185">Reference proteome</keyword>
<keyword evidence="1" id="KW-0812">Transmembrane</keyword>
<dbReference type="RefSeq" id="WP_156611943.1">
    <property type="nucleotide sequence ID" value="NZ_WPCU01000010.1"/>
</dbReference>
<feature type="transmembrane region" description="Helical" evidence="1">
    <location>
        <begin position="57"/>
        <end position="77"/>
    </location>
</feature>
<reference evidence="2 3" key="1">
    <citation type="submission" date="2019-12" db="EMBL/GenBank/DDBJ databases">
        <title>Auraticoccus cholistani sp. nov., an actinomycete isolated from soil of Cholistan desert.</title>
        <authorList>
            <person name="Cheema M.T."/>
        </authorList>
    </citation>
    <scope>NUCLEOTIDE SEQUENCE [LARGE SCALE GENOMIC DNA]</scope>
    <source>
        <strain evidence="2 3">F435</strain>
    </source>
</reference>
<comment type="caution">
    <text evidence="2">The sequence shown here is derived from an EMBL/GenBank/DDBJ whole genome shotgun (WGS) entry which is preliminary data.</text>
</comment>
<dbReference type="EMBL" id="WPCU01000010">
    <property type="protein sequence ID" value="MVA77728.1"/>
    <property type="molecule type" value="Genomic_DNA"/>
</dbReference>
<gene>
    <name evidence="2" type="ORF">GC722_17160</name>
</gene>
<feature type="transmembrane region" description="Helical" evidence="1">
    <location>
        <begin position="6"/>
        <end position="22"/>
    </location>
</feature>
<evidence type="ECO:0000256" key="1">
    <source>
        <dbReference type="SAM" id="Phobius"/>
    </source>
</evidence>
<organism evidence="2 3">
    <name type="scientific">Auraticoccus cholistanensis</name>
    <dbReference type="NCBI Taxonomy" id="2656650"/>
    <lineage>
        <taxon>Bacteria</taxon>
        <taxon>Bacillati</taxon>
        <taxon>Actinomycetota</taxon>
        <taxon>Actinomycetes</taxon>
        <taxon>Propionibacteriales</taxon>
        <taxon>Propionibacteriaceae</taxon>
        <taxon>Auraticoccus</taxon>
    </lineage>
</organism>
<sequence length="149" mass="16168">MTSTWITVGGLALTAFVALVAIRPRWFATWRVARHHGPDDVSGYTRLGDASPGSVRLLYGVLAGFFLVATFVVRGWAVADERCDVARSVYDSARDQDGWREAAEAEGMSLTTQQRSGSRSWTTHTLTRAGQPVASWSDAGGGWRFECGG</sequence>
<dbReference type="Proteomes" id="UP000435304">
    <property type="component" value="Unassembled WGS sequence"/>
</dbReference>
<name>A0A6A9V292_9ACTN</name>
<dbReference type="AlphaFoldDB" id="A0A6A9V292"/>
<proteinExistence type="predicted"/>
<keyword evidence="1" id="KW-0472">Membrane</keyword>
<evidence type="ECO:0000313" key="3">
    <source>
        <dbReference type="Proteomes" id="UP000435304"/>
    </source>
</evidence>
<evidence type="ECO:0000313" key="2">
    <source>
        <dbReference type="EMBL" id="MVA77728.1"/>
    </source>
</evidence>
<accession>A0A6A9V292</accession>
<protein>
    <submittedName>
        <fullName evidence="2">Uncharacterized protein</fullName>
    </submittedName>
</protein>